<evidence type="ECO:0000259" key="1">
    <source>
        <dbReference type="Pfam" id="PF23843"/>
    </source>
</evidence>
<dbReference type="Proteomes" id="UP000261905">
    <property type="component" value="Unassembled WGS sequence"/>
</dbReference>
<sequence>MIVKVNEIPVRHNGTRYVKGEEFEVSKKDYARLEKHVKVISEDDSEDGSEETIEGLDFKELRRVAKSLNIEGYGKMGSEQLAAAITAAREAGAGGDPA</sequence>
<dbReference type="OrthoDB" id="2666806at2"/>
<dbReference type="InterPro" id="IPR055634">
    <property type="entry name" value="DUF7210"/>
</dbReference>
<name>A0A371P075_9BACL</name>
<dbReference type="Pfam" id="PF23843">
    <property type="entry name" value="DUF7210"/>
    <property type="match status" value="1"/>
</dbReference>
<dbReference type="AlphaFoldDB" id="A0A371P075"/>
<gene>
    <name evidence="2" type="ORF">DX130_24565</name>
</gene>
<protein>
    <recommendedName>
        <fullName evidence="1">DUF7210 domain-containing protein</fullName>
    </recommendedName>
</protein>
<organism evidence="2 3">
    <name type="scientific">Paenibacillus paeoniae</name>
    <dbReference type="NCBI Taxonomy" id="2292705"/>
    <lineage>
        <taxon>Bacteria</taxon>
        <taxon>Bacillati</taxon>
        <taxon>Bacillota</taxon>
        <taxon>Bacilli</taxon>
        <taxon>Bacillales</taxon>
        <taxon>Paenibacillaceae</taxon>
        <taxon>Paenibacillus</taxon>
    </lineage>
</organism>
<keyword evidence="3" id="KW-1185">Reference proteome</keyword>
<reference evidence="2 3" key="1">
    <citation type="submission" date="2018-08" db="EMBL/GenBank/DDBJ databases">
        <title>Paenibacillus sp. M4BSY-1, whole genome shotgun sequence.</title>
        <authorList>
            <person name="Tuo L."/>
        </authorList>
    </citation>
    <scope>NUCLEOTIDE SEQUENCE [LARGE SCALE GENOMIC DNA]</scope>
    <source>
        <strain evidence="2 3">M4BSY-1</strain>
    </source>
</reference>
<proteinExistence type="predicted"/>
<evidence type="ECO:0000313" key="2">
    <source>
        <dbReference type="EMBL" id="REK69337.1"/>
    </source>
</evidence>
<evidence type="ECO:0000313" key="3">
    <source>
        <dbReference type="Proteomes" id="UP000261905"/>
    </source>
</evidence>
<feature type="domain" description="DUF7210" evidence="1">
    <location>
        <begin position="8"/>
        <end position="38"/>
    </location>
</feature>
<accession>A0A371P075</accession>
<dbReference type="EMBL" id="QUBQ01000008">
    <property type="protein sequence ID" value="REK69337.1"/>
    <property type="molecule type" value="Genomic_DNA"/>
</dbReference>
<comment type="caution">
    <text evidence="2">The sequence shown here is derived from an EMBL/GenBank/DDBJ whole genome shotgun (WGS) entry which is preliminary data.</text>
</comment>
<dbReference type="RefSeq" id="WP_116049884.1">
    <property type="nucleotide sequence ID" value="NZ_QUBQ01000008.1"/>
</dbReference>